<feature type="compositionally biased region" description="Low complexity" evidence="4">
    <location>
        <begin position="419"/>
        <end position="443"/>
    </location>
</feature>
<feature type="compositionally biased region" description="Low complexity" evidence="4">
    <location>
        <begin position="399"/>
        <end position="408"/>
    </location>
</feature>
<dbReference type="InterPro" id="IPR004332">
    <property type="entry name" value="Transposase_MuDR"/>
</dbReference>
<dbReference type="InterPro" id="IPR018289">
    <property type="entry name" value="MULE_transposase_dom"/>
</dbReference>
<evidence type="ECO:0008006" key="9">
    <source>
        <dbReference type="Google" id="ProtNLM"/>
    </source>
</evidence>
<dbReference type="Pfam" id="PF10551">
    <property type="entry name" value="MULE"/>
    <property type="match status" value="1"/>
</dbReference>
<dbReference type="PANTHER" id="PTHR31973">
    <property type="entry name" value="POLYPROTEIN, PUTATIVE-RELATED"/>
    <property type="match status" value="1"/>
</dbReference>
<feature type="domain" description="MULE transposase" evidence="6">
    <location>
        <begin position="174"/>
        <end position="245"/>
    </location>
</feature>
<sequence length="489" mass="55368">MLFSSKKELRNPIHSHAVKTRRNIKITKNDKRRLYARCVEEGCDWKLHALVIGDKSTFQIRDYNDKHDCGANYHVKNCNSAWIGKKYEEMFRTDPKRSVKGFRHDVIKDVRCHISKSQAYRAKWNALKKIEGLSVDQYGMLWDYVEELRRSNPGSTFILSRAASDGSGIKGLTQNDSFPIAYAVVGGETRETWEWFLTLLRNDLNIHRDSDYTFMSDKQKGLIPAFETVFPTAENRFCVRHLHANMKKVGFKGLSYKKALWKAARATTVTEFEARRKEICKLDIKMGIPCKHAMSALSSQILDGEDFVDCCYHVQTYLRVYDPCIYPVNGPEKWNKTNIKPLLPPNPGRQVGRPARARRLEARKRTLTGSKSTHSTHSIKNTANKKAKCNTQGVRTRHQIQQQQQQQQAFKPPRKAPNAPGATATPSVAAPGASPTPSSSRNPSPTPRPGVTFAHVPFAPDHSQGLLNKAKEKNIPAPPGQIHKMARNL</sequence>
<keyword evidence="8" id="KW-1185">Reference proteome</keyword>
<protein>
    <recommendedName>
        <fullName evidence="9">Transposase</fullName>
    </recommendedName>
</protein>
<reference evidence="7" key="1">
    <citation type="submission" date="2020-06" db="EMBL/GenBank/DDBJ databases">
        <authorList>
            <person name="Li T."/>
            <person name="Hu X."/>
            <person name="Zhang T."/>
            <person name="Song X."/>
            <person name="Zhang H."/>
            <person name="Dai N."/>
            <person name="Sheng W."/>
            <person name="Hou X."/>
            <person name="Wei L."/>
        </authorList>
    </citation>
    <scope>NUCLEOTIDE SEQUENCE</scope>
    <source>
        <strain evidence="7">K16</strain>
        <tissue evidence="7">Leaf</tissue>
    </source>
</reference>
<reference evidence="7" key="2">
    <citation type="journal article" date="2024" name="Plant">
        <title>Genomic evolution and insights into agronomic trait innovations of Sesamum species.</title>
        <authorList>
            <person name="Miao H."/>
            <person name="Wang L."/>
            <person name="Qu L."/>
            <person name="Liu H."/>
            <person name="Sun Y."/>
            <person name="Le M."/>
            <person name="Wang Q."/>
            <person name="Wei S."/>
            <person name="Zheng Y."/>
            <person name="Lin W."/>
            <person name="Duan Y."/>
            <person name="Cao H."/>
            <person name="Xiong S."/>
            <person name="Wang X."/>
            <person name="Wei L."/>
            <person name="Li C."/>
            <person name="Ma Q."/>
            <person name="Ju M."/>
            <person name="Zhao R."/>
            <person name="Li G."/>
            <person name="Mu C."/>
            <person name="Tian Q."/>
            <person name="Mei H."/>
            <person name="Zhang T."/>
            <person name="Gao T."/>
            <person name="Zhang H."/>
        </authorList>
    </citation>
    <scope>NUCLEOTIDE SEQUENCE</scope>
    <source>
        <strain evidence="7">K16</strain>
    </source>
</reference>
<comment type="caution">
    <text evidence="7">The sequence shown here is derived from an EMBL/GenBank/DDBJ whole genome shotgun (WGS) entry which is preliminary data.</text>
</comment>
<evidence type="ECO:0000256" key="2">
    <source>
        <dbReference type="ARBA" id="ARBA00023125"/>
    </source>
</evidence>
<evidence type="ECO:0000256" key="4">
    <source>
        <dbReference type="SAM" id="MobiDB-lite"/>
    </source>
</evidence>
<name>A0AAE1XH32_9LAMI</name>
<organism evidence="7 8">
    <name type="scientific">Sesamum angolense</name>
    <dbReference type="NCBI Taxonomy" id="2727404"/>
    <lineage>
        <taxon>Eukaryota</taxon>
        <taxon>Viridiplantae</taxon>
        <taxon>Streptophyta</taxon>
        <taxon>Embryophyta</taxon>
        <taxon>Tracheophyta</taxon>
        <taxon>Spermatophyta</taxon>
        <taxon>Magnoliopsida</taxon>
        <taxon>eudicotyledons</taxon>
        <taxon>Gunneridae</taxon>
        <taxon>Pentapetalae</taxon>
        <taxon>asterids</taxon>
        <taxon>lamiids</taxon>
        <taxon>Lamiales</taxon>
        <taxon>Pedaliaceae</taxon>
        <taxon>Sesamum</taxon>
    </lineage>
</organism>
<dbReference type="GO" id="GO:0004803">
    <property type="term" value="F:transposase activity"/>
    <property type="evidence" value="ECO:0007669"/>
    <property type="project" value="InterPro"/>
</dbReference>
<dbReference type="AlphaFoldDB" id="A0AAE1XH32"/>
<gene>
    <name evidence="7" type="ORF">Sango_0255500</name>
</gene>
<evidence type="ECO:0000256" key="1">
    <source>
        <dbReference type="ARBA" id="ARBA00022578"/>
    </source>
</evidence>
<feature type="region of interest" description="Disordered" evidence="4">
    <location>
        <begin position="364"/>
        <end position="463"/>
    </location>
</feature>
<evidence type="ECO:0000313" key="8">
    <source>
        <dbReference type="Proteomes" id="UP001289374"/>
    </source>
</evidence>
<evidence type="ECO:0000313" key="7">
    <source>
        <dbReference type="EMBL" id="KAK4411825.1"/>
    </source>
</evidence>
<keyword evidence="2" id="KW-0238">DNA-binding</keyword>
<feature type="domain" description="Transposase MuDR plant" evidence="5">
    <location>
        <begin position="3"/>
        <end position="60"/>
    </location>
</feature>
<evidence type="ECO:0000259" key="6">
    <source>
        <dbReference type="Pfam" id="PF10551"/>
    </source>
</evidence>
<evidence type="ECO:0000259" key="5">
    <source>
        <dbReference type="Pfam" id="PF03108"/>
    </source>
</evidence>
<dbReference type="EMBL" id="JACGWL010000001">
    <property type="protein sequence ID" value="KAK4411825.1"/>
    <property type="molecule type" value="Genomic_DNA"/>
</dbReference>
<dbReference type="Pfam" id="PF03108">
    <property type="entry name" value="DBD_Tnp_Mut"/>
    <property type="match status" value="1"/>
</dbReference>
<proteinExistence type="predicted"/>
<dbReference type="InterPro" id="IPR001207">
    <property type="entry name" value="Transposase_mutator"/>
</dbReference>
<dbReference type="GO" id="GO:0003677">
    <property type="term" value="F:DNA binding"/>
    <property type="evidence" value="ECO:0007669"/>
    <property type="project" value="UniProtKB-KW"/>
</dbReference>
<dbReference type="GO" id="GO:0006313">
    <property type="term" value="P:DNA transposition"/>
    <property type="evidence" value="ECO:0007669"/>
    <property type="project" value="InterPro"/>
</dbReference>
<keyword evidence="1" id="KW-0815">Transposition</keyword>
<dbReference type="PANTHER" id="PTHR31973:SF191">
    <property type="entry name" value="OS05G0489400 PROTEIN"/>
    <property type="match status" value="1"/>
</dbReference>
<keyword evidence="3" id="KW-0233">DNA recombination</keyword>
<evidence type="ECO:0000256" key="3">
    <source>
        <dbReference type="ARBA" id="ARBA00023172"/>
    </source>
</evidence>
<feature type="compositionally biased region" description="Polar residues" evidence="4">
    <location>
        <begin position="367"/>
        <end position="379"/>
    </location>
</feature>
<dbReference type="PROSITE" id="PS01007">
    <property type="entry name" value="TRANSPOSASE_MUTATOR"/>
    <property type="match status" value="1"/>
</dbReference>
<dbReference type="Proteomes" id="UP001289374">
    <property type="component" value="Unassembled WGS sequence"/>
</dbReference>
<accession>A0AAE1XH32</accession>